<comment type="caution">
    <text evidence="24">The sequence shown here is derived from an EMBL/GenBank/DDBJ whole genome shotgun (WGS) entry which is preliminary data.</text>
</comment>
<feature type="transmembrane region" description="Helical" evidence="21">
    <location>
        <begin position="653"/>
        <end position="670"/>
    </location>
</feature>
<keyword evidence="15" id="KW-0628">Postsynaptic cell membrane</keyword>
<sequence>MFIHFVLSGILTTSIYSESLAQNEIVIAGLFPTSRDIPAGAIGRGVRPAVQLALDMVNNDTTILKDYVLRMTSKDTECDMAKATKIFFDMMAENTTKIMLFGDACSNVTGPMAQISKWWNMWQLSYADTDPKLSDRSTYSNFFRTVPSDTDFNPAMIAILRHFNWTRVGTIFQDPSTGSDRYGIAHSRLIELLDDAGIDAVKVESFLAEPDTAVAHLKADDVRVILGFFDHEMARKVFCSARRRGMYGQKYQWIIMGDYPAQWWRSNNTEDCSNKELEVVIEGYMSSEVLPLSSSNEVTISGLTSYEYFQLYNTSRGLEFSKYHGYAFDGIWVIAKAMDQILRHTDPMSIKEETFRGPPVASALNETNFMGVTGRVQFDGADRIGQVLLLQYQGGVMMKIGEYKRANDDLMLLDTIRWRGNGPPRDRNLRRWEVQRVSVAAYSVICFLAGIGIVMATVFLIFNIIFRNHGYIKMSSPYMNNVIIVGCILCYLSVFLLGTDSGVVPTNIVKYVCVVQSWVLSIGFSLAFGAMFSKTWRVHAIFTNIKLNKKIIKDYKLFIMVCVLVLIDAGILSAWQIMDHLYMTTKDLPALVVGEYEVIPTIEYCTSNAMKIWLGSLYAYKGLLLVFGCFLAWETKNVTISALNDSKYIGMSVYNVVIMCVCGAAISFTIKDQPTPAFVIISLFIVFCTTITLCLVFVPKMVELHRDPSGEGRRIRATLRRKKKNKQENGKTFQKRIKDVLEENEKYKEIIKEKSAEIKSLLEQLGEDTSAYEVDFRPQMHKKVMELRISDVSPASSATEMDNMSSFSDGSAFTHTTCSESPQVRQRHLLRSKGSMGGSDTECMELSETSSKKPNYYKPTQSQLSGTGTGEQGVCSVKNGPTETDKIDFSSTENYGYTRTLTKSCLQMNDKGVQAGDGQLSRRPRWKPPCKDPECSSKYETVASISEAKPVEMSPGRRLNALIQCSPMTVNALVHEEEAIPVPAWQHDDMGRIKDESDVLEPLLDGCRHAAVKTFCSTKKLKLEKRLDDISE</sequence>
<evidence type="ECO:0000313" key="25">
    <source>
        <dbReference type="Proteomes" id="UP000242188"/>
    </source>
</evidence>
<dbReference type="Gene3D" id="3.40.50.2300">
    <property type="match status" value="2"/>
</dbReference>
<evidence type="ECO:0000256" key="7">
    <source>
        <dbReference type="ARBA" id="ARBA00023018"/>
    </source>
</evidence>
<dbReference type="InterPro" id="IPR001828">
    <property type="entry name" value="ANF_lig-bd_rcpt"/>
</dbReference>
<feature type="transmembrane region" description="Helical" evidence="21">
    <location>
        <begin position="439"/>
        <end position="466"/>
    </location>
</feature>
<name>A0A210PLG5_MIZYE</name>
<keyword evidence="12 24" id="KW-0675">Receptor</keyword>
<dbReference type="CDD" id="cd06366">
    <property type="entry name" value="PBP1_GABAb_receptor"/>
    <property type="match status" value="1"/>
</dbReference>
<evidence type="ECO:0000256" key="15">
    <source>
        <dbReference type="ARBA" id="ARBA00023257"/>
    </source>
</evidence>
<evidence type="ECO:0000256" key="19">
    <source>
        <dbReference type="SAM" id="Coils"/>
    </source>
</evidence>
<dbReference type="Proteomes" id="UP000242188">
    <property type="component" value="Unassembled WGS sequence"/>
</dbReference>
<keyword evidence="8" id="KW-0297">G-protein coupled receptor</keyword>
<keyword evidence="2" id="KW-1003">Cell membrane</keyword>
<dbReference type="FunFam" id="3.40.50.2300:FF:000063">
    <property type="entry name" value="Gamma-aminobutyric acid type B receptor subunit"/>
    <property type="match status" value="1"/>
</dbReference>
<organism evidence="24 25">
    <name type="scientific">Mizuhopecten yessoensis</name>
    <name type="common">Japanese scallop</name>
    <name type="synonym">Patinopecten yessoensis</name>
    <dbReference type="NCBI Taxonomy" id="6573"/>
    <lineage>
        <taxon>Eukaryota</taxon>
        <taxon>Metazoa</taxon>
        <taxon>Spiralia</taxon>
        <taxon>Lophotrochozoa</taxon>
        <taxon>Mollusca</taxon>
        <taxon>Bivalvia</taxon>
        <taxon>Autobranchia</taxon>
        <taxon>Pteriomorphia</taxon>
        <taxon>Pectinida</taxon>
        <taxon>Pectinoidea</taxon>
        <taxon>Pectinidae</taxon>
        <taxon>Mizuhopecten</taxon>
    </lineage>
</organism>
<evidence type="ECO:0000259" key="23">
    <source>
        <dbReference type="PROSITE" id="PS50259"/>
    </source>
</evidence>
<dbReference type="InterPro" id="IPR002455">
    <property type="entry name" value="GPCR3_GABA-B"/>
</dbReference>
<reference evidence="24 25" key="1">
    <citation type="journal article" date="2017" name="Nat. Ecol. Evol.">
        <title>Scallop genome provides insights into evolution of bilaterian karyotype and development.</title>
        <authorList>
            <person name="Wang S."/>
            <person name="Zhang J."/>
            <person name="Jiao W."/>
            <person name="Li J."/>
            <person name="Xun X."/>
            <person name="Sun Y."/>
            <person name="Guo X."/>
            <person name="Huan P."/>
            <person name="Dong B."/>
            <person name="Zhang L."/>
            <person name="Hu X."/>
            <person name="Sun X."/>
            <person name="Wang J."/>
            <person name="Zhao C."/>
            <person name="Wang Y."/>
            <person name="Wang D."/>
            <person name="Huang X."/>
            <person name="Wang R."/>
            <person name="Lv J."/>
            <person name="Li Y."/>
            <person name="Zhang Z."/>
            <person name="Liu B."/>
            <person name="Lu W."/>
            <person name="Hui Y."/>
            <person name="Liang J."/>
            <person name="Zhou Z."/>
            <person name="Hou R."/>
            <person name="Li X."/>
            <person name="Liu Y."/>
            <person name="Li H."/>
            <person name="Ning X."/>
            <person name="Lin Y."/>
            <person name="Zhao L."/>
            <person name="Xing Q."/>
            <person name="Dou J."/>
            <person name="Li Y."/>
            <person name="Mao J."/>
            <person name="Guo H."/>
            <person name="Dou H."/>
            <person name="Li T."/>
            <person name="Mu C."/>
            <person name="Jiang W."/>
            <person name="Fu Q."/>
            <person name="Fu X."/>
            <person name="Miao Y."/>
            <person name="Liu J."/>
            <person name="Yu Q."/>
            <person name="Li R."/>
            <person name="Liao H."/>
            <person name="Li X."/>
            <person name="Kong Y."/>
            <person name="Jiang Z."/>
            <person name="Chourrout D."/>
            <person name="Li R."/>
            <person name="Bao Z."/>
        </authorList>
    </citation>
    <scope>NUCLEOTIDE SEQUENCE [LARGE SCALE GENOMIC DNA]</scope>
    <source>
        <strain evidence="24 25">PY_sf001</strain>
    </source>
</reference>
<comment type="similarity">
    <text evidence="1">Belongs to the G-protein coupled receptor 3 family. GABA-B receptor subfamily.</text>
</comment>
<evidence type="ECO:0000256" key="14">
    <source>
        <dbReference type="ARBA" id="ARBA00023224"/>
    </source>
</evidence>
<keyword evidence="25" id="KW-1185">Reference proteome</keyword>
<evidence type="ECO:0000256" key="11">
    <source>
        <dbReference type="ARBA" id="ARBA00023157"/>
    </source>
</evidence>
<feature type="transmembrane region" description="Helical" evidence="21">
    <location>
        <begin position="478"/>
        <end position="498"/>
    </location>
</feature>
<evidence type="ECO:0000256" key="2">
    <source>
        <dbReference type="ARBA" id="ARBA00022475"/>
    </source>
</evidence>
<feature type="compositionally biased region" description="Polar residues" evidence="20">
    <location>
        <begin position="847"/>
        <end position="866"/>
    </location>
</feature>
<evidence type="ECO:0000256" key="21">
    <source>
        <dbReference type="SAM" id="Phobius"/>
    </source>
</evidence>
<keyword evidence="3" id="KW-0597">Phosphoprotein</keyword>
<dbReference type="FunFam" id="3.40.50.2300:FF:000072">
    <property type="entry name" value="Gamma-aminobutyric acid type B receptor subunit 2"/>
    <property type="match status" value="1"/>
</dbReference>
<keyword evidence="14" id="KW-0807">Transducer</keyword>
<dbReference type="SUPFAM" id="SSF53822">
    <property type="entry name" value="Periplasmic binding protein-like I"/>
    <property type="match status" value="1"/>
</dbReference>
<feature type="transmembrane region" description="Helical" evidence="21">
    <location>
        <begin position="557"/>
        <end position="578"/>
    </location>
</feature>
<evidence type="ECO:0000256" key="5">
    <source>
        <dbReference type="ARBA" id="ARBA00022729"/>
    </source>
</evidence>
<keyword evidence="4 21" id="KW-0812">Transmembrane</keyword>
<keyword evidence="10 21" id="KW-0472">Membrane</keyword>
<feature type="coiled-coil region" evidence="19">
    <location>
        <begin position="737"/>
        <end position="764"/>
    </location>
</feature>
<dbReference type="GO" id="GO:0004965">
    <property type="term" value="F:G protein-coupled GABA receptor activity"/>
    <property type="evidence" value="ECO:0007669"/>
    <property type="project" value="InterPro"/>
</dbReference>
<feature type="chain" id="PRO_5012442582" description="Gamma-aminobutyric acid type B receptor subunit 2" evidence="22">
    <location>
        <begin position="22"/>
        <end position="1032"/>
    </location>
</feature>
<evidence type="ECO:0000256" key="17">
    <source>
        <dbReference type="ARBA" id="ARBA00073785"/>
    </source>
</evidence>
<dbReference type="PROSITE" id="PS00981">
    <property type="entry name" value="G_PROTEIN_RECEP_F3_3"/>
    <property type="match status" value="1"/>
</dbReference>
<dbReference type="PRINTS" id="PR01176">
    <property type="entry name" value="GABABRECEPTR"/>
</dbReference>
<keyword evidence="5 22" id="KW-0732">Signal</keyword>
<dbReference type="InterPro" id="IPR028082">
    <property type="entry name" value="Peripla_BP_I"/>
</dbReference>
<evidence type="ECO:0000256" key="9">
    <source>
        <dbReference type="ARBA" id="ARBA00023054"/>
    </source>
</evidence>
<dbReference type="Pfam" id="PF01094">
    <property type="entry name" value="ANF_receptor"/>
    <property type="match status" value="1"/>
</dbReference>
<accession>A0A210PLG5</accession>
<evidence type="ECO:0000256" key="4">
    <source>
        <dbReference type="ARBA" id="ARBA00022692"/>
    </source>
</evidence>
<dbReference type="PANTHER" id="PTHR10519:SF74">
    <property type="entry name" value="GAMMA-AMINOBUTYRIC ACID TYPE B RECEPTOR SUBUNIT 2"/>
    <property type="match status" value="1"/>
</dbReference>
<proteinExistence type="inferred from homology"/>
<dbReference type="InterPro" id="IPR017979">
    <property type="entry name" value="GPCR_3_CS"/>
</dbReference>
<dbReference type="PROSITE" id="PS50259">
    <property type="entry name" value="G_PROTEIN_RECEP_F3_4"/>
    <property type="match status" value="1"/>
</dbReference>
<feature type="region of interest" description="Disordered" evidence="20">
    <location>
        <begin position="831"/>
        <end position="889"/>
    </location>
</feature>
<evidence type="ECO:0000256" key="18">
    <source>
        <dbReference type="ARBA" id="ARBA00083903"/>
    </source>
</evidence>
<keyword evidence="13" id="KW-0325">Glycoprotein</keyword>
<protein>
    <recommendedName>
        <fullName evidence="17">Gamma-aminobutyric acid type B receptor subunit 2</fullName>
    </recommendedName>
    <alternativeName>
        <fullName evidence="18">G-protein coupled receptor 51</fullName>
    </alternativeName>
</protein>
<dbReference type="GO" id="GO:0007214">
    <property type="term" value="P:gamma-aminobutyric acid signaling pathway"/>
    <property type="evidence" value="ECO:0007669"/>
    <property type="project" value="TreeGrafter"/>
</dbReference>
<dbReference type="InterPro" id="IPR017978">
    <property type="entry name" value="GPCR_3_C"/>
</dbReference>
<dbReference type="PANTHER" id="PTHR10519">
    <property type="entry name" value="GABA-B RECEPTOR"/>
    <property type="match status" value="1"/>
</dbReference>
<dbReference type="GO" id="GO:0038039">
    <property type="term" value="C:G protein-coupled receptor heterodimeric complex"/>
    <property type="evidence" value="ECO:0007669"/>
    <property type="project" value="TreeGrafter"/>
</dbReference>
<evidence type="ECO:0000256" key="12">
    <source>
        <dbReference type="ARBA" id="ARBA00023170"/>
    </source>
</evidence>
<dbReference type="GO" id="GO:0045211">
    <property type="term" value="C:postsynaptic membrane"/>
    <property type="evidence" value="ECO:0007669"/>
    <property type="project" value="UniProtKB-SubCell"/>
</dbReference>
<evidence type="ECO:0000256" key="16">
    <source>
        <dbReference type="ARBA" id="ARBA00034104"/>
    </source>
</evidence>
<dbReference type="EMBL" id="NEDP02005591">
    <property type="protein sequence ID" value="OWF37340.1"/>
    <property type="molecule type" value="Genomic_DNA"/>
</dbReference>
<evidence type="ECO:0000256" key="20">
    <source>
        <dbReference type="SAM" id="MobiDB-lite"/>
    </source>
</evidence>
<evidence type="ECO:0000256" key="10">
    <source>
        <dbReference type="ARBA" id="ARBA00023136"/>
    </source>
</evidence>
<dbReference type="STRING" id="6573.A0A210PLG5"/>
<evidence type="ECO:0000256" key="22">
    <source>
        <dbReference type="SAM" id="SignalP"/>
    </source>
</evidence>
<feature type="transmembrane region" description="Helical" evidence="21">
    <location>
        <begin position="518"/>
        <end position="536"/>
    </location>
</feature>
<feature type="domain" description="G-protein coupled receptors family 3 profile" evidence="23">
    <location>
        <begin position="441"/>
        <end position="709"/>
    </location>
</feature>
<evidence type="ECO:0000256" key="8">
    <source>
        <dbReference type="ARBA" id="ARBA00023040"/>
    </source>
</evidence>
<dbReference type="PRINTS" id="PR01177">
    <property type="entry name" value="GABAB1RECPTR"/>
</dbReference>
<evidence type="ECO:0000256" key="3">
    <source>
        <dbReference type="ARBA" id="ARBA00022553"/>
    </source>
</evidence>
<keyword evidence="7" id="KW-0770">Synapse</keyword>
<evidence type="ECO:0000256" key="13">
    <source>
        <dbReference type="ARBA" id="ARBA00023180"/>
    </source>
</evidence>
<feature type="transmembrane region" description="Helical" evidence="21">
    <location>
        <begin position="676"/>
        <end position="698"/>
    </location>
</feature>
<keyword evidence="6 21" id="KW-1133">Transmembrane helix</keyword>
<evidence type="ECO:0000313" key="24">
    <source>
        <dbReference type="EMBL" id="OWF37340.1"/>
    </source>
</evidence>
<dbReference type="Pfam" id="PF00003">
    <property type="entry name" value="7tm_3"/>
    <property type="match status" value="1"/>
</dbReference>
<comment type="subcellular location">
    <subcellularLocation>
        <location evidence="16">Postsynaptic cell membrane</location>
        <topology evidence="16">Multi-pass membrane protein</topology>
    </subcellularLocation>
</comment>
<evidence type="ECO:0000256" key="6">
    <source>
        <dbReference type="ARBA" id="ARBA00022989"/>
    </source>
</evidence>
<dbReference type="OrthoDB" id="2150267at2759"/>
<keyword evidence="11" id="KW-1015">Disulfide bond</keyword>
<keyword evidence="9 19" id="KW-0175">Coiled coil</keyword>
<dbReference type="AlphaFoldDB" id="A0A210PLG5"/>
<feature type="signal peptide" evidence="22">
    <location>
        <begin position="1"/>
        <end position="21"/>
    </location>
</feature>
<feature type="transmembrane region" description="Helical" evidence="21">
    <location>
        <begin position="612"/>
        <end position="633"/>
    </location>
</feature>
<gene>
    <name evidence="24" type="ORF">KP79_PYT18367</name>
</gene>
<evidence type="ECO:0000256" key="1">
    <source>
        <dbReference type="ARBA" id="ARBA00008991"/>
    </source>
</evidence>